<feature type="compositionally biased region" description="Pro residues" evidence="1">
    <location>
        <begin position="28"/>
        <end position="40"/>
    </location>
</feature>
<feature type="region of interest" description="Disordered" evidence="1">
    <location>
        <begin position="164"/>
        <end position="228"/>
    </location>
</feature>
<dbReference type="AlphaFoldDB" id="A0A1H8SH65"/>
<dbReference type="STRING" id="310780.SAMN05216267_104237"/>
<protein>
    <submittedName>
        <fullName evidence="2">Uncharacterized protein</fullName>
    </submittedName>
</protein>
<feature type="compositionally biased region" description="Pro residues" evidence="1">
    <location>
        <begin position="177"/>
        <end position="188"/>
    </location>
</feature>
<keyword evidence="3" id="KW-1185">Reference proteome</keyword>
<accession>A0A1H8SH65</accession>
<evidence type="ECO:0000256" key="1">
    <source>
        <dbReference type="SAM" id="MobiDB-lite"/>
    </source>
</evidence>
<feature type="region of interest" description="Disordered" evidence="1">
    <location>
        <begin position="25"/>
        <end position="45"/>
    </location>
</feature>
<dbReference type="EMBL" id="FODD01000042">
    <property type="protein sequence ID" value="SEO78011.1"/>
    <property type="molecule type" value="Genomic_DNA"/>
</dbReference>
<feature type="compositionally biased region" description="Basic and acidic residues" evidence="1">
    <location>
        <begin position="190"/>
        <end position="204"/>
    </location>
</feature>
<dbReference type="OrthoDB" id="4335994at2"/>
<proteinExistence type="predicted"/>
<gene>
    <name evidence="2" type="ORF">SAMN05216267_104237</name>
</gene>
<evidence type="ECO:0000313" key="3">
    <source>
        <dbReference type="Proteomes" id="UP000181951"/>
    </source>
</evidence>
<evidence type="ECO:0000313" key="2">
    <source>
        <dbReference type="EMBL" id="SEO78011.1"/>
    </source>
</evidence>
<organism evidence="2 3">
    <name type="scientific">Actinacidiphila rubida</name>
    <dbReference type="NCBI Taxonomy" id="310780"/>
    <lineage>
        <taxon>Bacteria</taxon>
        <taxon>Bacillati</taxon>
        <taxon>Actinomycetota</taxon>
        <taxon>Actinomycetes</taxon>
        <taxon>Kitasatosporales</taxon>
        <taxon>Streptomycetaceae</taxon>
        <taxon>Actinacidiphila</taxon>
    </lineage>
</organism>
<dbReference type="Proteomes" id="UP000181951">
    <property type="component" value="Unassembled WGS sequence"/>
</dbReference>
<name>A0A1H8SH65_9ACTN</name>
<sequence length="228" mass="24534">MAFSADELRVLRRALAEVLHPSRRAGPPAVPAVPPAPPASPAALAPAAAPRPAEYVQDCLRLVEALDEAVHESGRLRAFLLDELVRYRQALPGSAGGYLERLTAALAAGYVPRADDLAALRRLRALPCGTAENRRRTVLLRRCETLAENDVRLRLEAHMTAPRRLLTLPGLADEPAPKPGPEPAPGPARAPDEKPEPGTPDKPRTPTPAEIWPPHRRTGKPDQAARSA</sequence>
<reference evidence="2 3" key="1">
    <citation type="submission" date="2016-10" db="EMBL/GenBank/DDBJ databases">
        <authorList>
            <person name="de Groot N.N."/>
        </authorList>
    </citation>
    <scope>NUCLEOTIDE SEQUENCE [LARGE SCALE GENOMIC DNA]</scope>
    <source>
        <strain evidence="2 3">CGMCC 4.2026</strain>
    </source>
</reference>